<dbReference type="GO" id="GO:0004029">
    <property type="term" value="F:aldehyde dehydrogenase (NAD+) activity"/>
    <property type="evidence" value="ECO:0007669"/>
    <property type="project" value="TreeGrafter"/>
</dbReference>
<name>A0A934NP46_9NOCA</name>
<protein>
    <submittedName>
        <fullName evidence="2">SDR family oxidoreductase</fullName>
    </submittedName>
</protein>
<dbReference type="RefSeq" id="WP_199703375.1">
    <property type="nucleotide sequence ID" value="NZ_JAEMNV010000002.1"/>
</dbReference>
<dbReference type="PANTHER" id="PTHR48079">
    <property type="entry name" value="PROTEIN YEEZ"/>
    <property type="match status" value="1"/>
</dbReference>
<dbReference type="Proteomes" id="UP000655868">
    <property type="component" value="Unassembled WGS sequence"/>
</dbReference>
<evidence type="ECO:0000259" key="1">
    <source>
        <dbReference type="Pfam" id="PF07993"/>
    </source>
</evidence>
<organism evidence="2 3">
    <name type="scientific">Antrihabitans stalagmiti</name>
    <dbReference type="NCBI Taxonomy" id="2799499"/>
    <lineage>
        <taxon>Bacteria</taxon>
        <taxon>Bacillati</taxon>
        <taxon>Actinomycetota</taxon>
        <taxon>Actinomycetes</taxon>
        <taxon>Mycobacteriales</taxon>
        <taxon>Nocardiaceae</taxon>
        <taxon>Antrihabitans</taxon>
    </lineage>
</organism>
<dbReference type="SUPFAM" id="SSF51735">
    <property type="entry name" value="NAD(P)-binding Rossmann-fold domains"/>
    <property type="match status" value="1"/>
</dbReference>
<keyword evidence="3" id="KW-1185">Reference proteome</keyword>
<dbReference type="EMBL" id="JAEMNV010000002">
    <property type="protein sequence ID" value="MBJ8338720.1"/>
    <property type="molecule type" value="Genomic_DNA"/>
</dbReference>
<dbReference type="CDD" id="cd05263">
    <property type="entry name" value="MupV_like_SDR_e"/>
    <property type="match status" value="1"/>
</dbReference>
<dbReference type="AlphaFoldDB" id="A0A934NP46"/>
<evidence type="ECO:0000313" key="2">
    <source>
        <dbReference type="EMBL" id="MBJ8338720.1"/>
    </source>
</evidence>
<dbReference type="InterPro" id="IPR013120">
    <property type="entry name" value="FAR_NAD-bd"/>
</dbReference>
<gene>
    <name evidence="2" type="ORF">JGU71_07465</name>
</gene>
<dbReference type="GO" id="GO:0005737">
    <property type="term" value="C:cytoplasm"/>
    <property type="evidence" value="ECO:0007669"/>
    <property type="project" value="TreeGrafter"/>
</dbReference>
<reference evidence="2" key="1">
    <citation type="submission" date="2020-12" db="EMBL/GenBank/DDBJ databases">
        <title>Antrihabitans popcorni sp. nov. and Antrihabitans auranticaus sp. nov., isolated from a larva cave.</title>
        <authorList>
            <person name="Lee S.D."/>
            <person name="Kim I.S."/>
        </authorList>
    </citation>
    <scope>NUCLEOTIDE SEQUENCE</scope>
    <source>
        <strain evidence="2">YC3-6</strain>
    </source>
</reference>
<dbReference type="PANTHER" id="PTHR48079:SF6">
    <property type="entry name" value="NAD(P)-BINDING DOMAIN-CONTAINING PROTEIN-RELATED"/>
    <property type="match status" value="1"/>
</dbReference>
<evidence type="ECO:0000313" key="3">
    <source>
        <dbReference type="Proteomes" id="UP000655868"/>
    </source>
</evidence>
<sequence length="352" mass="38481">MAYLVTGATGFIGRFLVPELLKRDGDVHVLVRAGSEGKLANRAKAWGAGDRIKPVAGDLGKTALGIDPAWIDAHRGEIDHMFHLAAIYDMTASDEQNELLNNGGTRHAVQVANALEVGTLNHTSSVAAAGLYDGIFTEDMFDEGQELPSPYHRTKFESEKIVRDESERPWRVYRPAIVVGNSVTGEMDKIDGPYYFFKMLRLAGRLPGRVPLLVPDLGETNIVPVDYIARAMDHIAHVPGLDREAFHLVNPEAQNSVDVMNLFAEQAGAPRLKQLLPKQAMTLAMKVPGVQSVLMPGVGVPPEVIEHTEFTCHFDSTRTVAALAGSGISVPPLADYAGVLWRYWERNLADQP</sequence>
<dbReference type="InterPro" id="IPR036291">
    <property type="entry name" value="NAD(P)-bd_dom_sf"/>
</dbReference>
<feature type="domain" description="Thioester reductase (TE)" evidence="1">
    <location>
        <begin position="5"/>
        <end position="232"/>
    </location>
</feature>
<comment type="caution">
    <text evidence="2">The sequence shown here is derived from an EMBL/GenBank/DDBJ whole genome shotgun (WGS) entry which is preliminary data.</text>
</comment>
<dbReference type="InterPro" id="IPR051783">
    <property type="entry name" value="NAD(P)-dependent_oxidoreduct"/>
</dbReference>
<dbReference type="Pfam" id="PF07993">
    <property type="entry name" value="NAD_binding_4"/>
    <property type="match status" value="1"/>
</dbReference>
<dbReference type="Gene3D" id="3.40.50.720">
    <property type="entry name" value="NAD(P)-binding Rossmann-like Domain"/>
    <property type="match status" value="1"/>
</dbReference>
<accession>A0A934NP46</accession>
<proteinExistence type="predicted"/>